<dbReference type="GO" id="GO:0003700">
    <property type="term" value="F:DNA-binding transcription factor activity"/>
    <property type="evidence" value="ECO:0007669"/>
    <property type="project" value="InterPro"/>
</dbReference>
<evidence type="ECO:0000256" key="3">
    <source>
        <dbReference type="ARBA" id="ARBA00023125"/>
    </source>
</evidence>
<feature type="domain" description="HTH lysR-type" evidence="6">
    <location>
        <begin position="4"/>
        <end position="61"/>
    </location>
</feature>
<dbReference type="PANTHER" id="PTHR30346">
    <property type="entry name" value="TRANSCRIPTIONAL DUAL REGULATOR HCAR-RELATED"/>
    <property type="match status" value="1"/>
</dbReference>
<dbReference type="AlphaFoldDB" id="A0A6J7UIM0"/>
<evidence type="ECO:0000313" key="7">
    <source>
        <dbReference type="EMBL" id="CAB5065152.1"/>
    </source>
</evidence>
<name>A0A6J7UIM0_9ZZZZ</name>
<keyword evidence="5" id="KW-0804">Transcription</keyword>
<dbReference type="Pfam" id="PF00126">
    <property type="entry name" value="HTH_1"/>
    <property type="match status" value="1"/>
</dbReference>
<dbReference type="SUPFAM" id="SSF46785">
    <property type="entry name" value="Winged helix' DNA-binding domain"/>
    <property type="match status" value="1"/>
</dbReference>
<dbReference type="InterPro" id="IPR036390">
    <property type="entry name" value="WH_DNA-bd_sf"/>
</dbReference>
<evidence type="ECO:0000256" key="1">
    <source>
        <dbReference type="ARBA" id="ARBA00009437"/>
    </source>
</evidence>
<keyword evidence="3" id="KW-0238">DNA-binding</keyword>
<sequence>MSLPTLQQLRYFAAIADAGAFGIAADNEFVSQPALSAQIKELERRLGVTLFERTNRGVLLTTYGAEVLKRARVVLQEVDGLVEATKHDGKRLRGEIGLGVIPTLAPYILPDIVRAFKTAHPEAELRIFEFKTNDMFDSLRRGEIDLGLLALPVFSDEFLAAPIAEDKFLLAMPSNHELARTKSPIKLEKLRGERVILLEEGHCLRDQVAQVCQLAFSEPSEIQATSMATLAQMVAAGMGVTLLPECAEKVEAGAGRGIVTRRFAGISPSRTIGLIWRKSWPFAEIFTEFAGQVGKSKRFAKTVRG</sequence>
<evidence type="ECO:0000259" key="6">
    <source>
        <dbReference type="PROSITE" id="PS50931"/>
    </source>
</evidence>
<dbReference type="InterPro" id="IPR036388">
    <property type="entry name" value="WH-like_DNA-bd_sf"/>
</dbReference>
<dbReference type="InterPro" id="IPR005119">
    <property type="entry name" value="LysR_subst-bd"/>
</dbReference>
<dbReference type="GO" id="GO:0032993">
    <property type="term" value="C:protein-DNA complex"/>
    <property type="evidence" value="ECO:0007669"/>
    <property type="project" value="TreeGrafter"/>
</dbReference>
<organism evidence="7">
    <name type="scientific">freshwater metagenome</name>
    <dbReference type="NCBI Taxonomy" id="449393"/>
    <lineage>
        <taxon>unclassified sequences</taxon>
        <taxon>metagenomes</taxon>
        <taxon>ecological metagenomes</taxon>
    </lineage>
</organism>
<dbReference type="PANTHER" id="PTHR30346:SF26">
    <property type="entry name" value="HYDROGEN PEROXIDE-INDUCIBLE GENES ACTIVATOR"/>
    <property type="match status" value="1"/>
</dbReference>
<dbReference type="Gene3D" id="1.10.10.10">
    <property type="entry name" value="Winged helix-like DNA-binding domain superfamily/Winged helix DNA-binding domain"/>
    <property type="match status" value="1"/>
</dbReference>
<keyword evidence="4" id="KW-0010">Activator</keyword>
<dbReference type="Gene3D" id="3.40.190.10">
    <property type="entry name" value="Periplasmic binding protein-like II"/>
    <property type="match status" value="2"/>
</dbReference>
<dbReference type="CDD" id="cd08411">
    <property type="entry name" value="PBP2_OxyR"/>
    <property type="match status" value="1"/>
</dbReference>
<accession>A0A6J7UIM0</accession>
<dbReference type="EMBL" id="CAFBQV010000107">
    <property type="protein sequence ID" value="CAB5065152.1"/>
    <property type="molecule type" value="Genomic_DNA"/>
</dbReference>
<keyword evidence="2" id="KW-0805">Transcription regulation</keyword>
<comment type="similarity">
    <text evidence="1">Belongs to the LysR transcriptional regulatory family.</text>
</comment>
<evidence type="ECO:0000256" key="2">
    <source>
        <dbReference type="ARBA" id="ARBA00023015"/>
    </source>
</evidence>
<dbReference type="PRINTS" id="PR00039">
    <property type="entry name" value="HTHLYSR"/>
</dbReference>
<dbReference type="InterPro" id="IPR000847">
    <property type="entry name" value="LysR_HTH_N"/>
</dbReference>
<dbReference type="GO" id="GO:0003677">
    <property type="term" value="F:DNA binding"/>
    <property type="evidence" value="ECO:0007669"/>
    <property type="project" value="UniProtKB-KW"/>
</dbReference>
<proteinExistence type="inferred from homology"/>
<dbReference type="SUPFAM" id="SSF53850">
    <property type="entry name" value="Periplasmic binding protein-like II"/>
    <property type="match status" value="1"/>
</dbReference>
<dbReference type="Pfam" id="PF03466">
    <property type="entry name" value="LysR_substrate"/>
    <property type="match status" value="1"/>
</dbReference>
<protein>
    <submittedName>
        <fullName evidence="7">Unannotated protein</fullName>
    </submittedName>
</protein>
<evidence type="ECO:0000256" key="4">
    <source>
        <dbReference type="ARBA" id="ARBA00023159"/>
    </source>
</evidence>
<dbReference type="FunFam" id="1.10.10.10:FF:000001">
    <property type="entry name" value="LysR family transcriptional regulator"/>
    <property type="match status" value="1"/>
</dbReference>
<reference evidence="7" key="1">
    <citation type="submission" date="2020-05" db="EMBL/GenBank/DDBJ databases">
        <authorList>
            <person name="Chiriac C."/>
            <person name="Salcher M."/>
            <person name="Ghai R."/>
            <person name="Kavagutti S V."/>
        </authorList>
    </citation>
    <scope>NUCLEOTIDE SEQUENCE</scope>
</reference>
<dbReference type="PROSITE" id="PS50931">
    <property type="entry name" value="HTH_LYSR"/>
    <property type="match status" value="1"/>
</dbReference>
<gene>
    <name evidence="7" type="ORF">UFOPK4345_00764</name>
</gene>
<evidence type="ECO:0000256" key="5">
    <source>
        <dbReference type="ARBA" id="ARBA00023163"/>
    </source>
</evidence>